<dbReference type="InParanoid" id="C7Q4E9"/>
<dbReference type="AlphaFoldDB" id="C7Q4E9"/>
<organism evidence="2 3">
    <name type="scientific">Catenulispora acidiphila (strain DSM 44928 / JCM 14897 / NBRC 102108 / NRRL B-24433 / ID139908)</name>
    <dbReference type="NCBI Taxonomy" id="479433"/>
    <lineage>
        <taxon>Bacteria</taxon>
        <taxon>Bacillati</taxon>
        <taxon>Actinomycetota</taxon>
        <taxon>Actinomycetes</taxon>
        <taxon>Catenulisporales</taxon>
        <taxon>Catenulisporaceae</taxon>
        <taxon>Catenulispora</taxon>
    </lineage>
</organism>
<dbReference type="Pfam" id="PF13443">
    <property type="entry name" value="HTH_26"/>
    <property type="match status" value="1"/>
</dbReference>
<dbReference type="Gene3D" id="1.10.260.40">
    <property type="entry name" value="lambda repressor-like DNA-binding domains"/>
    <property type="match status" value="1"/>
</dbReference>
<protein>
    <recommendedName>
        <fullName evidence="1">HTH cro/C1-type domain-containing protein</fullName>
    </recommendedName>
</protein>
<dbReference type="InterPro" id="IPR010982">
    <property type="entry name" value="Lambda_DNA-bd_dom_sf"/>
</dbReference>
<dbReference type="InterPro" id="IPR001387">
    <property type="entry name" value="Cro/C1-type_HTH"/>
</dbReference>
<feature type="domain" description="HTH cro/C1-type" evidence="1">
    <location>
        <begin position="15"/>
        <end position="69"/>
    </location>
</feature>
<proteinExistence type="predicted"/>
<evidence type="ECO:0000313" key="2">
    <source>
        <dbReference type="EMBL" id="ACU71918.1"/>
    </source>
</evidence>
<dbReference type="KEGG" id="cai:Caci_3009"/>
<dbReference type="STRING" id="479433.Caci_3009"/>
<keyword evidence="3" id="KW-1185">Reference proteome</keyword>
<dbReference type="EMBL" id="CP001700">
    <property type="protein sequence ID" value="ACU71918.1"/>
    <property type="molecule type" value="Genomic_DNA"/>
</dbReference>
<evidence type="ECO:0000259" key="1">
    <source>
        <dbReference type="Pfam" id="PF13443"/>
    </source>
</evidence>
<gene>
    <name evidence="2" type="ordered locus">Caci_3009</name>
</gene>
<dbReference type="GO" id="GO:0003677">
    <property type="term" value="F:DNA binding"/>
    <property type="evidence" value="ECO:0007669"/>
    <property type="project" value="InterPro"/>
</dbReference>
<name>C7Q4E9_CATAD</name>
<dbReference type="SUPFAM" id="SSF47413">
    <property type="entry name" value="lambda repressor-like DNA-binding domains"/>
    <property type="match status" value="1"/>
</dbReference>
<dbReference type="CDD" id="cd00093">
    <property type="entry name" value="HTH_XRE"/>
    <property type="match status" value="1"/>
</dbReference>
<dbReference type="Proteomes" id="UP000000851">
    <property type="component" value="Chromosome"/>
</dbReference>
<sequence length="104" mass="11676">MTMPDLLANLPSLIRAELARRRMLQQDFAHEVAASPSTITRLMAKKQMCDAQTLVRICGWLRIEPADLADERVNEAYRRGRADQAARVRAALDEDESRPDQAGA</sequence>
<evidence type="ECO:0000313" key="3">
    <source>
        <dbReference type="Proteomes" id="UP000000851"/>
    </source>
</evidence>
<reference evidence="2 3" key="1">
    <citation type="journal article" date="2009" name="Stand. Genomic Sci.">
        <title>Complete genome sequence of Catenulispora acidiphila type strain (ID 139908).</title>
        <authorList>
            <person name="Copeland A."/>
            <person name="Lapidus A."/>
            <person name="Glavina Del Rio T."/>
            <person name="Nolan M."/>
            <person name="Lucas S."/>
            <person name="Chen F."/>
            <person name="Tice H."/>
            <person name="Cheng J.F."/>
            <person name="Bruce D."/>
            <person name="Goodwin L."/>
            <person name="Pitluck S."/>
            <person name="Mikhailova N."/>
            <person name="Pati A."/>
            <person name="Ivanova N."/>
            <person name="Mavromatis K."/>
            <person name="Chen A."/>
            <person name="Palaniappan K."/>
            <person name="Chain P."/>
            <person name="Land M."/>
            <person name="Hauser L."/>
            <person name="Chang Y.J."/>
            <person name="Jeffries C.D."/>
            <person name="Chertkov O."/>
            <person name="Brettin T."/>
            <person name="Detter J.C."/>
            <person name="Han C."/>
            <person name="Ali Z."/>
            <person name="Tindall B.J."/>
            <person name="Goker M."/>
            <person name="Bristow J."/>
            <person name="Eisen J.A."/>
            <person name="Markowitz V."/>
            <person name="Hugenholtz P."/>
            <person name="Kyrpides N.C."/>
            <person name="Klenk H.P."/>
        </authorList>
    </citation>
    <scope>NUCLEOTIDE SEQUENCE [LARGE SCALE GENOMIC DNA]</scope>
    <source>
        <strain evidence="3">DSM 44928 / JCM 14897 / NBRC 102108 / NRRL B-24433 / ID139908</strain>
    </source>
</reference>
<dbReference type="HOGENOM" id="CLU_2245071_0_0_11"/>
<accession>C7Q4E9</accession>